<feature type="compositionally biased region" description="Polar residues" evidence="2">
    <location>
        <begin position="155"/>
        <end position="183"/>
    </location>
</feature>
<organism evidence="3 4">
    <name type="scientific">Roseibacillus persicicus</name>
    <dbReference type="NCBI Taxonomy" id="454148"/>
    <lineage>
        <taxon>Bacteria</taxon>
        <taxon>Pseudomonadati</taxon>
        <taxon>Verrucomicrobiota</taxon>
        <taxon>Verrucomicrobiia</taxon>
        <taxon>Verrucomicrobiales</taxon>
        <taxon>Verrucomicrobiaceae</taxon>
        <taxon>Roseibacillus</taxon>
    </lineage>
</organism>
<dbReference type="AlphaFoldDB" id="A0A918TSD8"/>
<proteinExistence type="inferred from homology"/>
<evidence type="ECO:0000313" key="4">
    <source>
        <dbReference type="Proteomes" id="UP000644507"/>
    </source>
</evidence>
<reference evidence="3" key="1">
    <citation type="journal article" date="2014" name="Int. J. Syst. Evol. Microbiol.">
        <title>Complete genome sequence of Corynebacterium casei LMG S-19264T (=DSM 44701T), isolated from a smear-ripened cheese.</title>
        <authorList>
            <consortium name="US DOE Joint Genome Institute (JGI-PGF)"/>
            <person name="Walter F."/>
            <person name="Albersmeier A."/>
            <person name="Kalinowski J."/>
            <person name="Ruckert C."/>
        </authorList>
    </citation>
    <scope>NUCLEOTIDE SEQUENCE</scope>
    <source>
        <strain evidence="3">KCTC 12988</strain>
    </source>
</reference>
<name>A0A918TSD8_9BACT</name>
<feature type="compositionally biased region" description="Low complexity" evidence="2">
    <location>
        <begin position="24"/>
        <end position="47"/>
    </location>
</feature>
<sequence>MFQKIINNDEANANADKPPHLPNRPQAPQAAQPAAAPQRPAAAPQPQSGGGHRNRLSSDVEIKGSIRFKDELIVDGKVEGEITSTGALTIQENARIRAEVKVGSVVIQGKVHGNITATSTVELRAGSEVVGDIKAAILTMEAGAIFVGKSEVGAPSSQPSAKPANSTKAPQQGASKPQSNGQQKEVAKSA</sequence>
<comment type="caution">
    <text evidence="3">The sequence shown here is derived from an EMBL/GenBank/DDBJ whole genome shotgun (WGS) entry which is preliminary data.</text>
</comment>
<evidence type="ECO:0000256" key="1">
    <source>
        <dbReference type="ARBA" id="ARBA00044755"/>
    </source>
</evidence>
<evidence type="ECO:0000313" key="3">
    <source>
        <dbReference type="EMBL" id="GHC57084.1"/>
    </source>
</evidence>
<evidence type="ECO:0008006" key="5">
    <source>
        <dbReference type="Google" id="ProtNLM"/>
    </source>
</evidence>
<dbReference type="EMBL" id="BMXI01000010">
    <property type="protein sequence ID" value="GHC57084.1"/>
    <property type="molecule type" value="Genomic_DNA"/>
</dbReference>
<dbReference type="RefSeq" id="WP_189570357.1">
    <property type="nucleotide sequence ID" value="NZ_BMXI01000010.1"/>
</dbReference>
<comment type="similarity">
    <text evidence="1">Belongs to the bactofilin family.</text>
</comment>
<gene>
    <name evidence="3" type="ORF">GCM10007100_24910</name>
</gene>
<accession>A0A918TSD8</accession>
<dbReference type="Proteomes" id="UP000644507">
    <property type="component" value="Unassembled WGS sequence"/>
</dbReference>
<dbReference type="Pfam" id="PF04519">
    <property type="entry name" value="Bactofilin"/>
    <property type="match status" value="1"/>
</dbReference>
<evidence type="ECO:0000256" key="2">
    <source>
        <dbReference type="SAM" id="MobiDB-lite"/>
    </source>
</evidence>
<feature type="region of interest" description="Disordered" evidence="2">
    <location>
        <begin position="151"/>
        <end position="190"/>
    </location>
</feature>
<feature type="region of interest" description="Disordered" evidence="2">
    <location>
        <begin position="1"/>
        <end position="61"/>
    </location>
</feature>
<reference evidence="3" key="2">
    <citation type="submission" date="2020-09" db="EMBL/GenBank/DDBJ databases">
        <authorList>
            <person name="Sun Q."/>
            <person name="Kim S."/>
        </authorList>
    </citation>
    <scope>NUCLEOTIDE SEQUENCE</scope>
    <source>
        <strain evidence="3">KCTC 12988</strain>
    </source>
</reference>
<dbReference type="InterPro" id="IPR007607">
    <property type="entry name" value="BacA/B"/>
</dbReference>
<dbReference type="PANTHER" id="PTHR35024:SF4">
    <property type="entry name" value="POLYMER-FORMING CYTOSKELETAL PROTEIN"/>
    <property type="match status" value="1"/>
</dbReference>
<dbReference type="PANTHER" id="PTHR35024">
    <property type="entry name" value="HYPOTHETICAL CYTOSOLIC PROTEIN"/>
    <property type="match status" value="1"/>
</dbReference>
<keyword evidence="4" id="KW-1185">Reference proteome</keyword>
<protein>
    <recommendedName>
        <fullName evidence="5">Polymer-forming cytoskeletal protein</fullName>
    </recommendedName>
</protein>